<dbReference type="SUPFAM" id="SSF56059">
    <property type="entry name" value="Glutathione synthetase ATP-binding domain-like"/>
    <property type="match status" value="1"/>
</dbReference>
<dbReference type="GO" id="GO:0008716">
    <property type="term" value="F:D-alanine-D-alanine ligase activity"/>
    <property type="evidence" value="ECO:0007669"/>
    <property type="project" value="InterPro"/>
</dbReference>
<feature type="domain" description="ATP-grasp" evidence="2">
    <location>
        <begin position="109"/>
        <end position="332"/>
    </location>
</feature>
<dbReference type="AlphaFoldDB" id="A0A644T685"/>
<dbReference type="GO" id="GO:0005524">
    <property type="term" value="F:ATP binding"/>
    <property type="evidence" value="ECO:0007669"/>
    <property type="project" value="InterPro"/>
</dbReference>
<accession>A0A644T685</accession>
<dbReference type="Gene3D" id="3.30.470.20">
    <property type="entry name" value="ATP-grasp fold, B domain"/>
    <property type="match status" value="1"/>
</dbReference>
<keyword evidence="1" id="KW-0436">Ligase</keyword>
<evidence type="ECO:0000259" key="2">
    <source>
        <dbReference type="PROSITE" id="PS50975"/>
    </source>
</evidence>
<proteinExistence type="predicted"/>
<dbReference type="Gene3D" id="3.30.1490.20">
    <property type="entry name" value="ATP-grasp fold, A domain"/>
    <property type="match status" value="1"/>
</dbReference>
<dbReference type="InterPro" id="IPR011761">
    <property type="entry name" value="ATP-grasp"/>
</dbReference>
<name>A0A644T685_9ZZZZ</name>
<comment type="caution">
    <text evidence="3">The sequence shown here is derived from an EMBL/GenBank/DDBJ whole genome shotgun (WGS) entry which is preliminary data.</text>
</comment>
<evidence type="ECO:0000256" key="1">
    <source>
        <dbReference type="ARBA" id="ARBA00022598"/>
    </source>
</evidence>
<sequence>MLERRKTIAIIRGGIDDYSRSMRNGANIIISLSRYQDLIEVIDVVLDEQNNWFERGIPSDAHKVFSKADFYIDLTSNKNADYHALAQKLDVKPIFRDNHISAPNRVNSRRILNQIGVSVPRYILIRDIQSLKPGLEEAWNRFQTPLVVKEVRHDFNHKSIITYSFLEAFDKAKQILKFGGEVLLEEHVDGRYVSVAAIPNYRGENIYIPTPAEIINLKGDKMIRNRLVREKYLVDHVCDKKCLIHAEESLKKEIRKTVEEIYKTFLFENQALVDLAIIEKKTPNRHGKHSHEYSIKVLDVHTSPNLFEDSRLDFILKSSGIDMGQFILEKMDKIEEEELIY</sequence>
<dbReference type="InterPro" id="IPR013815">
    <property type="entry name" value="ATP_grasp_subdomain_1"/>
</dbReference>
<reference evidence="3" key="1">
    <citation type="submission" date="2019-08" db="EMBL/GenBank/DDBJ databases">
        <authorList>
            <person name="Kucharzyk K."/>
            <person name="Murdoch R.W."/>
            <person name="Higgins S."/>
            <person name="Loffler F."/>
        </authorList>
    </citation>
    <scope>NUCLEOTIDE SEQUENCE</scope>
</reference>
<organism evidence="3">
    <name type="scientific">bioreactor metagenome</name>
    <dbReference type="NCBI Taxonomy" id="1076179"/>
    <lineage>
        <taxon>unclassified sequences</taxon>
        <taxon>metagenomes</taxon>
        <taxon>ecological metagenomes</taxon>
    </lineage>
</organism>
<protein>
    <recommendedName>
        <fullName evidence="2">ATP-grasp domain-containing protein</fullName>
    </recommendedName>
</protein>
<evidence type="ECO:0000313" key="3">
    <source>
        <dbReference type="EMBL" id="MPL62370.1"/>
    </source>
</evidence>
<dbReference type="GO" id="GO:0046872">
    <property type="term" value="F:metal ion binding"/>
    <property type="evidence" value="ECO:0007669"/>
    <property type="project" value="InterPro"/>
</dbReference>
<dbReference type="Pfam" id="PF07478">
    <property type="entry name" value="Dala_Dala_lig_C"/>
    <property type="match status" value="1"/>
</dbReference>
<dbReference type="EMBL" id="VSSQ01000017">
    <property type="protein sequence ID" value="MPL62370.1"/>
    <property type="molecule type" value="Genomic_DNA"/>
</dbReference>
<dbReference type="InterPro" id="IPR011095">
    <property type="entry name" value="Dala_Dala_lig_C"/>
</dbReference>
<dbReference type="PROSITE" id="PS50975">
    <property type="entry name" value="ATP_GRASP"/>
    <property type="match status" value="1"/>
</dbReference>
<gene>
    <name evidence="3" type="ORF">SDC9_07990</name>
</gene>